<dbReference type="InterPro" id="IPR002401">
    <property type="entry name" value="Cyt_P450_E_grp-I"/>
</dbReference>
<dbReference type="PRINTS" id="PR00385">
    <property type="entry name" value="P450"/>
</dbReference>
<accession>A0A7W9YEV7</accession>
<dbReference type="Gene3D" id="1.10.630.10">
    <property type="entry name" value="Cytochrome P450"/>
    <property type="match status" value="1"/>
</dbReference>
<dbReference type="PROSITE" id="PS00086">
    <property type="entry name" value="CYTOCHROME_P450"/>
    <property type="match status" value="1"/>
</dbReference>
<dbReference type="AlphaFoldDB" id="A0A7W9YEV7"/>
<keyword evidence="6 8" id="KW-0503">Monooxygenase</keyword>
<dbReference type="InterPro" id="IPR017972">
    <property type="entry name" value="Cyt_P450_CS"/>
</dbReference>
<sequence>MPPTPTRSEFRLGTAPGGLPQIGHAMEFQKRPLEFITSLAPCGDLVEFRLGETPVYLVRHTELIQDMLRDTRTFDKGGPIFEKSRAFFGNGLASSEDAIHRRQRPLVQPSMHVRRIAEYVEVMREEAVKVTESWTEGRSIGITAAMQALTTGVTARTMFSTGGGPDAVAEVHHCLPIILRGVYLRMTAPEEMVEQLPAAERAEFDDALARLHGLVDKIIEDYRRSGVDHGDALSMMLSARNEDGEGLTDQEIHDNVLNLFSGGVETTASSLAWTFHLLAEHPEIERRMHDELDGVLDGRAPANDDLNRLPFTRRVFTEALRLYPPVWLVSRTAPTDAELGGHPVPAGSTLMYSPYVVHRDPEVFADPDTFDPDRWLPERMRTHPRGAMIPFGAGRRKCLADNFAMTEGVLALAIIGSRWRLRHAPGTTVTTHVAATLGPGPLPMTPEARRTGAGLAAPR</sequence>
<name>A0A7W9YEV7_9ACTN</name>
<dbReference type="RefSeq" id="WP_184073729.1">
    <property type="nucleotide sequence ID" value="NZ_JACHDS010000001.1"/>
</dbReference>
<gene>
    <name evidence="10" type="ORF">HNR23_000862</name>
</gene>
<feature type="region of interest" description="Disordered" evidence="9">
    <location>
        <begin position="437"/>
        <end position="459"/>
    </location>
</feature>
<keyword evidence="3 7" id="KW-0479">Metal-binding</keyword>
<keyword evidence="2 7" id="KW-0349">Heme</keyword>
<dbReference type="InterPro" id="IPR050196">
    <property type="entry name" value="Cytochrome_P450_Monoox"/>
</dbReference>
<protein>
    <submittedName>
        <fullName evidence="10">Pentalenene oxygenase</fullName>
        <ecNumber evidence="10">1.14.15.32</ecNumber>
    </submittedName>
</protein>
<keyword evidence="11" id="KW-1185">Reference proteome</keyword>
<dbReference type="EMBL" id="JACHDS010000001">
    <property type="protein sequence ID" value="MBB6170802.1"/>
    <property type="molecule type" value="Genomic_DNA"/>
</dbReference>
<organism evidence="10 11">
    <name type="scientific">Nocardiopsis mwathae</name>
    <dbReference type="NCBI Taxonomy" id="1472723"/>
    <lineage>
        <taxon>Bacteria</taxon>
        <taxon>Bacillati</taxon>
        <taxon>Actinomycetota</taxon>
        <taxon>Actinomycetes</taxon>
        <taxon>Streptosporangiales</taxon>
        <taxon>Nocardiopsidaceae</taxon>
        <taxon>Nocardiopsis</taxon>
    </lineage>
</organism>
<dbReference type="InterPro" id="IPR001128">
    <property type="entry name" value="Cyt_P450"/>
</dbReference>
<feature type="binding site" description="axial binding residue" evidence="7">
    <location>
        <position position="398"/>
    </location>
    <ligand>
        <name>heme</name>
        <dbReference type="ChEBI" id="CHEBI:30413"/>
    </ligand>
    <ligandPart>
        <name>Fe</name>
        <dbReference type="ChEBI" id="CHEBI:18248"/>
    </ligandPart>
</feature>
<dbReference type="Proteomes" id="UP000546642">
    <property type="component" value="Unassembled WGS sequence"/>
</dbReference>
<dbReference type="GO" id="GO:0005506">
    <property type="term" value="F:iron ion binding"/>
    <property type="evidence" value="ECO:0007669"/>
    <property type="project" value="InterPro"/>
</dbReference>
<evidence type="ECO:0000313" key="11">
    <source>
        <dbReference type="Proteomes" id="UP000546642"/>
    </source>
</evidence>
<evidence type="ECO:0000256" key="5">
    <source>
        <dbReference type="ARBA" id="ARBA00023004"/>
    </source>
</evidence>
<dbReference type="PANTHER" id="PTHR24291">
    <property type="entry name" value="CYTOCHROME P450 FAMILY 4"/>
    <property type="match status" value="1"/>
</dbReference>
<evidence type="ECO:0000256" key="1">
    <source>
        <dbReference type="ARBA" id="ARBA00010617"/>
    </source>
</evidence>
<evidence type="ECO:0000256" key="4">
    <source>
        <dbReference type="ARBA" id="ARBA00023002"/>
    </source>
</evidence>
<evidence type="ECO:0000256" key="6">
    <source>
        <dbReference type="ARBA" id="ARBA00023033"/>
    </source>
</evidence>
<evidence type="ECO:0000256" key="9">
    <source>
        <dbReference type="SAM" id="MobiDB-lite"/>
    </source>
</evidence>
<comment type="cofactor">
    <cofactor evidence="7">
        <name>heme</name>
        <dbReference type="ChEBI" id="CHEBI:30413"/>
    </cofactor>
</comment>
<dbReference type="SUPFAM" id="SSF48264">
    <property type="entry name" value="Cytochrome P450"/>
    <property type="match status" value="1"/>
</dbReference>
<keyword evidence="5 7" id="KW-0408">Iron</keyword>
<proteinExistence type="inferred from homology"/>
<dbReference type="PANTHER" id="PTHR24291:SF50">
    <property type="entry name" value="BIFUNCTIONAL ALBAFLAVENONE MONOOXYGENASE_TERPENE SYNTHASE"/>
    <property type="match status" value="1"/>
</dbReference>
<dbReference type="PRINTS" id="PR00463">
    <property type="entry name" value="EP450I"/>
</dbReference>
<comment type="similarity">
    <text evidence="1 8">Belongs to the cytochrome P450 family.</text>
</comment>
<dbReference type="CDD" id="cd11049">
    <property type="entry name" value="CYP170A1-like"/>
    <property type="match status" value="1"/>
</dbReference>
<evidence type="ECO:0000256" key="2">
    <source>
        <dbReference type="ARBA" id="ARBA00022617"/>
    </source>
</evidence>
<evidence type="ECO:0000313" key="10">
    <source>
        <dbReference type="EMBL" id="MBB6170802.1"/>
    </source>
</evidence>
<keyword evidence="4 8" id="KW-0560">Oxidoreductase</keyword>
<dbReference type="GO" id="GO:0016705">
    <property type="term" value="F:oxidoreductase activity, acting on paired donors, with incorporation or reduction of molecular oxygen"/>
    <property type="evidence" value="ECO:0007669"/>
    <property type="project" value="InterPro"/>
</dbReference>
<dbReference type="GO" id="GO:0004497">
    <property type="term" value="F:monooxygenase activity"/>
    <property type="evidence" value="ECO:0007669"/>
    <property type="project" value="UniProtKB-KW"/>
</dbReference>
<comment type="caution">
    <text evidence="10">The sequence shown here is derived from an EMBL/GenBank/DDBJ whole genome shotgun (WGS) entry which is preliminary data.</text>
</comment>
<dbReference type="InterPro" id="IPR036396">
    <property type="entry name" value="Cyt_P450_sf"/>
</dbReference>
<evidence type="ECO:0000256" key="8">
    <source>
        <dbReference type="RuleBase" id="RU000461"/>
    </source>
</evidence>
<evidence type="ECO:0000256" key="7">
    <source>
        <dbReference type="PIRSR" id="PIRSR602401-1"/>
    </source>
</evidence>
<dbReference type="Pfam" id="PF00067">
    <property type="entry name" value="p450"/>
    <property type="match status" value="1"/>
</dbReference>
<dbReference type="GO" id="GO:0020037">
    <property type="term" value="F:heme binding"/>
    <property type="evidence" value="ECO:0007669"/>
    <property type="project" value="InterPro"/>
</dbReference>
<evidence type="ECO:0000256" key="3">
    <source>
        <dbReference type="ARBA" id="ARBA00022723"/>
    </source>
</evidence>
<reference evidence="10 11" key="1">
    <citation type="submission" date="2020-08" db="EMBL/GenBank/DDBJ databases">
        <title>Sequencing the genomes of 1000 actinobacteria strains.</title>
        <authorList>
            <person name="Klenk H.-P."/>
        </authorList>
    </citation>
    <scope>NUCLEOTIDE SEQUENCE [LARGE SCALE GENOMIC DNA]</scope>
    <source>
        <strain evidence="10 11">DSM 46659</strain>
    </source>
</reference>
<dbReference type="EC" id="1.14.15.32" evidence="10"/>